<gene>
    <name evidence="2" type="ORF">Esi_0216_0039</name>
</gene>
<dbReference type="Proteomes" id="UP000002630">
    <property type="component" value="Linkage Group LG26"/>
</dbReference>
<evidence type="ECO:0000313" key="2">
    <source>
        <dbReference type="EMBL" id="CBJ30818.1"/>
    </source>
</evidence>
<dbReference type="InParanoid" id="D7FRM7"/>
<keyword evidence="3" id="KW-1185">Reference proteome</keyword>
<protein>
    <submittedName>
        <fullName evidence="2">Uncharacterized protein</fullName>
    </submittedName>
</protein>
<dbReference type="EMBL" id="FN649751">
    <property type="protein sequence ID" value="CBJ30818.1"/>
    <property type="molecule type" value="Genomic_DNA"/>
</dbReference>
<name>D7FRM7_ECTSI</name>
<dbReference type="OrthoDB" id="10281820at2759"/>
<accession>D7FRM7</accession>
<evidence type="ECO:0000256" key="1">
    <source>
        <dbReference type="SAM" id="MobiDB-lite"/>
    </source>
</evidence>
<feature type="region of interest" description="Disordered" evidence="1">
    <location>
        <begin position="75"/>
        <end position="96"/>
    </location>
</feature>
<proteinExistence type="predicted"/>
<dbReference type="EMBL" id="FN648394">
    <property type="protein sequence ID" value="CBJ30818.1"/>
    <property type="molecule type" value="Genomic_DNA"/>
</dbReference>
<dbReference type="AlphaFoldDB" id="D7FRM7"/>
<reference evidence="2 3" key="1">
    <citation type="journal article" date="2010" name="Nature">
        <title>The Ectocarpus genome and the independent evolution of multicellularity in brown algae.</title>
        <authorList>
            <person name="Cock J.M."/>
            <person name="Sterck L."/>
            <person name="Rouze P."/>
            <person name="Scornet D."/>
            <person name="Allen A.E."/>
            <person name="Amoutzias G."/>
            <person name="Anthouard V."/>
            <person name="Artiguenave F."/>
            <person name="Aury J.M."/>
            <person name="Badger J.H."/>
            <person name="Beszteri B."/>
            <person name="Billiau K."/>
            <person name="Bonnet E."/>
            <person name="Bothwell J.H."/>
            <person name="Bowler C."/>
            <person name="Boyen C."/>
            <person name="Brownlee C."/>
            <person name="Carrano C.J."/>
            <person name="Charrier B."/>
            <person name="Cho G.Y."/>
            <person name="Coelho S.M."/>
            <person name="Collen J."/>
            <person name="Corre E."/>
            <person name="Da Silva C."/>
            <person name="Delage L."/>
            <person name="Delaroque N."/>
            <person name="Dittami S.M."/>
            <person name="Doulbeau S."/>
            <person name="Elias M."/>
            <person name="Farnham G."/>
            <person name="Gachon C.M."/>
            <person name="Gschloessl B."/>
            <person name="Heesch S."/>
            <person name="Jabbari K."/>
            <person name="Jubin C."/>
            <person name="Kawai H."/>
            <person name="Kimura K."/>
            <person name="Kloareg B."/>
            <person name="Kupper F.C."/>
            <person name="Lang D."/>
            <person name="Le Bail A."/>
            <person name="Leblanc C."/>
            <person name="Lerouge P."/>
            <person name="Lohr M."/>
            <person name="Lopez P.J."/>
            <person name="Martens C."/>
            <person name="Maumus F."/>
            <person name="Michel G."/>
            <person name="Miranda-Saavedra D."/>
            <person name="Morales J."/>
            <person name="Moreau H."/>
            <person name="Motomura T."/>
            <person name="Nagasato C."/>
            <person name="Napoli C.A."/>
            <person name="Nelson D.R."/>
            <person name="Nyvall-Collen P."/>
            <person name="Peters A.F."/>
            <person name="Pommier C."/>
            <person name="Potin P."/>
            <person name="Poulain J."/>
            <person name="Quesneville H."/>
            <person name="Read B."/>
            <person name="Rensing S.A."/>
            <person name="Ritter A."/>
            <person name="Rousvoal S."/>
            <person name="Samanta M."/>
            <person name="Samson G."/>
            <person name="Schroeder D.C."/>
            <person name="Segurens B."/>
            <person name="Strittmatter M."/>
            <person name="Tonon T."/>
            <person name="Tregear J.W."/>
            <person name="Valentin K."/>
            <person name="von Dassow P."/>
            <person name="Yamagishi T."/>
            <person name="Van de Peer Y."/>
            <person name="Wincker P."/>
        </authorList>
    </citation>
    <scope>NUCLEOTIDE SEQUENCE [LARGE SCALE GENOMIC DNA]</scope>
    <source>
        <strain evidence="3">Ec32 / CCAP1310/4</strain>
    </source>
</reference>
<organism evidence="2 3">
    <name type="scientific">Ectocarpus siliculosus</name>
    <name type="common">Brown alga</name>
    <name type="synonym">Conferva siliculosa</name>
    <dbReference type="NCBI Taxonomy" id="2880"/>
    <lineage>
        <taxon>Eukaryota</taxon>
        <taxon>Sar</taxon>
        <taxon>Stramenopiles</taxon>
        <taxon>Ochrophyta</taxon>
        <taxon>PX clade</taxon>
        <taxon>Phaeophyceae</taxon>
        <taxon>Ectocarpales</taxon>
        <taxon>Ectocarpaceae</taxon>
        <taxon>Ectocarpus</taxon>
    </lineage>
</organism>
<sequence>MVTADSDRFKGIRRDTLHNEVDGCFDDLEEFEDRNETSPQYRVTHQECVLLNRVLSDKSTLPSACFVPPGAEAAARRASSSSQRPKEPRPLPEDGETAVVQLVRRITGAVQPVLSSLTTPLHARKKEMGGTITEEQCQALADYLSPSVGGGYLLPTACFGLLKPPDEEQAKMYVMQNAEMYVRLKKRHTGMAEEGYFPPTMC</sequence>
<evidence type="ECO:0000313" key="3">
    <source>
        <dbReference type="Proteomes" id="UP000002630"/>
    </source>
</evidence>